<dbReference type="AlphaFoldDB" id="A0AAD2GDC5"/>
<accession>A0AAD2GDC5</accession>
<organism evidence="1 2">
    <name type="scientific">Cylindrotheca closterium</name>
    <dbReference type="NCBI Taxonomy" id="2856"/>
    <lineage>
        <taxon>Eukaryota</taxon>
        <taxon>Sar</taxon>
        <taxon>Stramenopiles</taxon>
        <taxon>Ochrophyta</taxon>
        <taxon>Bacillariophyta</taxon>
        <taxon>Bacillariophyceae</taxon>
        <taxon>Bacillariophycidae</taxon>
        <taxon>Bacillariales</taxon>
        <taxon>Bacillariaceae</taxon>
        <taxon>Cylindrotheca</taxon>
    </lineage>
</organism>
<sequence>MMTHMDEPQVEEHTQGAADAACQTPLEAGHHWVNFVFPVKEYGFVYTEGLYELYSHPEFIVFDVPKEKVDRVCAAMNFLADRLKSGHRVGGGQSLGSQGLILRAQLVVDEALHSRIWDTFMCRANVDCQIMVLSPLFKEAQDWGSFPDAPKSKTVLRNTIFAKLQGRRLHWYIDGNPSNKSDWNIQQISHFDTFSSADLVVDWAKYLTEHEITFVKENMTHFASLYKPRPLKEHFTSEDENLLMYMGTHATN</sequence>
<protein>
    <submittedName>
        <fullName evidence="1">Uncharacterized protein</fullName>
    </submittedName>
</protein>
<comment type="caution">
    <text evidence="1">The sequence shown here is derived from an EMBL/GenBank/DDBJ whole genome shotgun (WGS) entry which is preliminary data.</text>
</comment>
<proteinExistence type="predicted"/>
<evidence type="ECO:0000313" key="1">
    <source>
        <dbReference type="EMBL" id="CAJ1970162.1"/>
    </source>
</evidence>
<evidence type="ECO:0000313" key="2">
    <source>
        <dbReference type="Proteomes" id="UP001295423"/>
    </source>
</evidence>
<dbReference type="Proteomes" id="UP001295423">
    <property type="component" value="Unassembled WGS sequence"/>
</dbReference>
<keyword evidence="2" id="KW-1185">Reference proteome</keyword>
<reference evidence="1" key="1">
    <citation type="submission" date="2023-08" db="EMBL/GenBank/DDBJ databases">
        <authorList>
            <person name="Audoor S."/>
            <person name="Bilcke G."/>
        </authorList>
    </citation>
    <scope>NUCLEOTIDE SEQUENCE</scope>
</reference>
<name>A0AAD2GDC5_9STRA</name>
<dbReference type="EMBL" id="CAKOGP040002469">
    <property type="protein sequence ID" value="CAJ1970162.1"/>
    <property type="molecule type" value="Genomic_DNA"/>
</dbReference>
<gene>
    <name evidence="1" type="ORF">CYCCA115_LOCUS24185</name>
</gene>